<organism evidence="4 5">
    <name type="scientific">Nocardioides lentus</name>
    <dbReference type="NCBI Taxonomy" id="338077"/>
    <lineage>
        <taxon>Bacteria</taxon>
        <taxon>Bacillati</taxon>
        <taxon>Actinomycetota</taxon>
        <taxon>Actinomycetes</taxon>
        <taxon>Propionibacteriales</taxon>
        <taxon>Nocardioidaceae</taxon>
        <taxon>Nocardioides</taxon>
    </lineage>
</organism>
<keyword evidence="2 4" id="KW-0378">Hydrolase</keyword>
<comment type="caution">
    <text evidence="4">The sequence shown here is derived from an EMBL/GenBank/DDBJ whole genome shotgun (WGS) entry which is preliminary data.</text>
</comment>
<keyword evidence="5" id="KW-1185">Reference proteome</keyword>
<sequence>MTRRRGAQELAQAAVLKGVLALPGSVRRRLTSAHGAHGQWLANDVRLMLRLMQLAGEPGPETLPVDEGRVAMARQTAAAGGRRRVASVRDLRLGEGDDALLARLYVPRSRLLEQTAPTLLFLHGGGFVFGDLETHDGACRFLAEEAGVRVLAVDYRLAPEHPFPAAHDDAWAAYRWLLEHPELVGADLDRLAVGGDSAGANLAAHVARRAAAEGLPLAFQLLVYPITDATRTGGSREAYAEGYYLTGGFIELAERSYTPDPVSRTDPRMSPLLADDVPDGLAPAHVATAGWDPLRDEGEDYGYALQRAGVRVEVRRHPSQIHGFLNTVGVAPTSRLAVREVAAALKEALG</sequence>
<dbReference type="SUPFAM" id="SSF53474">
    <property type="entry name" value="alpha/beta-Hydrolases"/>
    <property type="match status" value="1"/>
</dbReference>
<accession>A0ABN2PAG4</accession>
<dbReference type="PANTHER" id="PTHR48081">
    <property type="entry name" value="AB HYDROLASE SUPERFAMILY PROTEIN C4A8.06C"/>
    <property type="match status" value="1"/>
</dbReference>
<comment type="similarity">
    <text evidence="1">Belongs to the 'GDXG' lipolytic enzyme family.</text>
</comment>
<evidence type="ECO:0000256" key="1">
    <source>
        <dbReference type="ARBA" id="ARBA00010515"/>
    </source>
</evidence>
<dbReference type="InterPro" id="IPR050300">
    <property type="entry name" value="GDXG_lipolytic_enzyme"/>
</dbReference>
<dbReference type="Proteomes" id="UP001501612">
    <property type="component" value="Unassembled WGS sequence"/>
</dbReference>
<dbReference type="GO" id="GO:0016787">
    <property type="term" value="F:hydrolase activity"/>
    <property type="evidence" value="ECO:0007669"/>
    <property type="project" value="UniProtKB-KW"/>
</dbReference>
<evidence type="ECO:0000313" key="5">
    <source>
        <dbReference type="Proteomes" id="UP001501612"/>
    </source>
</evidence>
<dbReference type="InterPro" id="IPR029058">
    <property type="entry name" value="AB_hydrolase_fold"/>
</dbReference>
<evidence type="ECO:0000313" key="4">
    <source>
        <dbReference type="EMBL" id="GAA1915699.1"/>
    </source>
</evidence>
<proteinExistence type="inferred from homology"/>
<dbReference type="PROSITE" id="PS01173">
    <property type="entry name" value="LIPASE_GDXG_HIS"/>
    <property type="match status" value="1"/>
</dbReference>
<dbReference type="Pfam" id="PF07859">
    <property type="entry name" value="Abhydrolase_3"/>
    <property type="match status" value="1"/>
</dbReference>
<protein>
    <submittedName>
        <fullName evidence="4">Alpha/beta hydrolase</fullName>
    </submittedName>
</protein>
<reference evidence="4 5" key="1">
    <citation type="journal article" date="2019" name="Int. J. Syst. Evol. Microbiol.">
        <title>The Global Catalogue of Microorganisms (GCM) 10K type strain sequencing project: providing services to taxonomists for standard genome sequencing and annotation.</title>
        <authorList>
            <consortium name="The Broad Institute Genomics Platform"/>
            <consortium name="The Broad Institute Genome Sequencing Center for Infectious Disease"/>
            <person name="Wu L."/>
            <person name="Ma J."/>
        </authorList>
    </citation>
    <scope>NUCLEOTIDE SEQUENCE [LARGE SCALE GENOMIC DNA]</scope>
    <source>
        <strain evidence="4 5">JCM 14046</strain>
    </source>
</reference>
<evidence type="ECO:0000259" key="3">
    <source>
        <dbReference type="Pfam" id="PF07859"/>
    </source>
</evidence>
<dbReference type="InterPro" id="IPR013094">
    <property type="entry name" value="AB_hydrolase_3"/>
</dbReference>
<dbReference type="InterPro" id="IPR002168">
    <property type="entry name" value="Lipase_GDXG_HIS_AS"/>
</dbReference>
<evidence type="ECO:0000256" key="2">
    <source>
        <dbReference type="ARBA" id="ARBA00022801"/>
    </source>
</evidence>
<dbReference type="PANTHER" id="PTHR48081:SF8">
    <property type="entry name" value="ALPHA_BETA HYDROLASE FOLD-3 DOMAIN-CONTAINING PROTEIN-RELATED"/>
    <property type="match status" value="1"/>
</dbReference>
<gene>
    <name evidence="4" type="ORF">GCM10009737_16410</name>
</gene>
<feature type="domain" description="Alpha/beta hydrolase fold-3" evidence="3">
    <location>
        <begin position="119"/>
        <end position="325"/>
    </location>
</feature>
<name>A0ABN2PAG4_9ACTN</name>
<dbReference type="RefSeq" id="WP_344005995.1">
    <property type="nucleotide sequence ID" value="NZ_BAAAMY010000004.1"/>
</dbReference>
<dbReference type="Gene3D" id="3.40.50.1820">
    <property type="entry name" value="alpha/beta hydrolase"/>
    <property type="match status" value="1"/>
</dbReference>
<dbReference type="EMBL" id="BAAAMY010000004">
    <property type="protein sequence ID" value="GAA1915699.1"/>
    <property type="molecule type" value="Genomic_DNA"/>
</dbReference>